<dbReference type="GeneID" id="18126293"/>
<dbReference type="AlphaFoldDB" id="V9P4X3"/>
<dbReference type="EMBL" id="KF177345">
    <property type="protein sequence ID" value="AGU16561.1"/>
    <property type="molecule type" value="Genomic_DNA"/>
</dbReference>
<evidence type="ECO:0000313" key="1">
    <source>
        <dbReference type="EMBL" id="AGU16561.1"/>
    </source>
</evidence>
<geneLocation type="mitochondrion" evidence="1"/>
<organism evidence="1">
    <name type="scientific">Salvia miltiorrhiza</name>
    <name type="common">Chinese sage</name>
    <dbReference type="NCBI Taxonomy" id="226208"/>
    <lineage>
        <taxon>Eukaryota</taxon>
        <taxon>Viridiplantae</taxon>
        <taxon>Streptophyta</taxon>
        <taxon>Embryophyta</taxon>
        <taxon>Tracheophyta</taxon>
        <taxon>Spermatophyta</taxon>
        <taxon>Magnoliopsida</taxon>
        <taxon>eudicotyledons</taxon>
        <taxon>Gunneridae</taxon>
        <taxon>Pentapetalae</taxon>
        <taxon>asterids</taxon>
        <taxon>lamiids</taxon>
        <taxon>Lamiales</taxon>
        <taxon>Lamiaceae</taxon>
        <taxon>Nepetoideae</taxon>
        <taxon>Mentheae</taxon>
        <taxon>Salviinae</taxon>
        <taxon>Salvia</taxon>
        <taxon>Salvia incertae sedis</taxon>
    </lineage>
</organism>
<gene>
    <name evidence="1" type="primary">orf109a</name>
    <name evidence="1" type="ORF">Salmi_Mp028</name>
</gene>
<dbReference type="RefSeq" id="YP_008992294.1">
    <property type="nucleotide sequence ID" value="NC_023209.1"/>
</dbReference>
<keyword evidence="1" id="KW-0496">Mitochondrion</keyword>
<accession>V9P4X3</accession>
<reference evidence="1" key="1">
    <citation type="submission" date="2013-05" db="EMBL/GenBank/DDBJ databases">
        <title>The Mitochondrial Genome of the medicinal plant Salvia miltiorrhiza.</title>
        <authorList>
            <person name="Qian J."/>
        </authorList>
    </citation>
    <scope>NUCLEOTIDE SEQUENCE</scope>
</reference>
<proteinExistence type="predicted"/>
<dbReference type="KEGG" id="smil:18126293"/>
<sequence>MRYLLKSFAFYKTPMARSLAMEFNNGSGYSKRLGSPYFYLYRCKNGLCRVKRKRLFDNPWKEVSDIDLRLDSEISLGKGLCRGLFAEFRVRGGASHVRLVRIAFSASPL</sequence>
<name>V9P4X3_SALMI</name>
<protein>
    <submittedName>
        <fullName evidence="1">Uncharacterized protein</fullName>
    </submittedName>
</protein>